<name>A0A1X0KMG7_MYCSC</name>
<proteinExistence type="predicted"/>
<dbReference type="Proteomes" id="UP000192601">
    <property type="component" value="Unassembled WGS sequence"/>
</dbReference>
<evidence type="ECO:0000313" key="2">
    <source>
        <dbReference type="Proteomes" id="UP000192601"/>
    </source>
</evidence>
<gene>
    <name evidence="1" type="ORF">BST44_02680</name>
</gene>
<sequence length="149" mass="15259">MTQVAGFQYYSNGVNSSGQVAIYSFFNPPKNNPIIAVSFTGGYSYAVTANSVSYAGVVSLGTPAQASGSTSPAGQSASGGDARGGFFQMLGGYANFTGYNQNQRWVANISGNSHSCLIGDALWQAAPAFNAPMASSTVWGGIVVPLLGH</sequence>
<accession>A0A1X0KMG7</accession>
<organism evidence="1 2">
    <name type="scientific">Mycobacterium scrofulaceum</name>
    <dbReference type="NCBI Taxonomy" id="1783"/>
    <lineage>
        <taxon>Bacteria</taxon>
        <taxon>Bacillati</taxon>
        <taxon>Actinomycetota</taxon>
        <taxon>Actinomycetes</taxon>
        <taxon>Mycobacteriales</taxon>
        <taxon>Mycobacteriaceae</taxon>
        <taxon>Mycobacterium</taxon>
    </lineage>
</organism>
<dbReference type="AlphaFoldDB" id="A0A1X0KMG7"/>
<comment type="caution">
    <text evidence="1">The sequence shown here is derived from an EMBL/GenBank/DDBJ whole genome shotgun (WGS) entry which is preliminary data.</text>
</comment>
<reference evidence="1 2" key="1">
    <citation type="submission" date="2017-02" db="EMBL/GenBank/DDBJ databases">
        <title>The new phylogeny of genus Mycobacterium.</title>
        <authorList>
            <person name="Tortoli E."/>
            <person name="Trovato A."/>
            <person name="Cirillo D.M."/>
        </authorList>
    </citation>
    <scope>NUCLEOTIDE SEQUENCE [LARGE SCALE GENOMIC DNA]</scope>
    <source>
        <strain evidence="1 2">DSM 43992</strain>
    </source>
</reference>
<keyword evidence="2" id="KW-1185">Reference proteome</keyword>
<protein>
    <submittedName>
        <fullName evidence="1">Uncharacterized protein</fullName>
    </submittedName>
</protein>
<dbReference type="EMBL" id="MVIJ01000002">
    <property type="protein sequence ID" value="ORB75840.1"/>
    <property type="molecule type" value="Genomic_DNA"/>
</dbReference>
<evidence type="ECO:0000313" key="1">
    <source>
        <dbReference type="EMBL" id="ORB75840.1"/>
    </source>
</evidence>